<protein>
    <submittedName>
        <fullName evidence="2">Fis family transcriptional regulator</fullName>
    </submittedName>
</protein>
<name>G7UVE3_PSEUP</name>
<evidence type="ECO:0000313" key="2">
    <source>
        <dbReference type="EMBL" id="AER57604.1"/>
    </source>
</evidence>
<reference evidence="2 3" key="1">
    <citation type="journal article" date="2012" name="J. Bacteriol.">
        <title>Complete Genome Sequence of the BTEX-Degrading Bacterium Pseudoxanthomonas spadix BD-a59.</title>
        <authorList>
            <person name="Lee S.H."/>
            <person name="Jin H.M."/>
            <person name="Lee H.J."/>
            <person name="Kim J.M."/>
            <person name="Jeon C.O."/>
        </authorList>
    </citation>
    <scope>NUCLEOTIDE SEQUENCE [LARGE SCALE GENOMIC DNA]</scope>
    <source>
        <strain evidence="2 3">BD-a59</strain>
    </source>
</reference>
<dbReference type="Pfam" id="PF02954">
    <property type="entry name" value="HTH_8"/>
    <property type="match status" value="1"/>
</dbReference>
<proteinExistence type="predicted"/>
<sequence>MSMFPVMQQQQLDVARTRFAQGEPLPEALLPDGLARSWERSRRAGVQPWQAPQYDIAQRPHNVREQPDDRRLYQSVHEEIEQLWSAFGGPAWTIFCANPQGVIVHARHSPSCDDAVLRPIVTGRRMAERDIGTTAPSCVLSDGCEATVQGNQHYLRAFAQIFCLSVPLWGTEGQVIGALDITGRGQRDAGLLQEHFRQAALSAEHRLFATLRHCHLLAVQHDPRWLATPLAGMLAVDEDGGLRAASRVARRMLGLPVQGAVSTWTLEQLFEDALPAQQRRLLQPAHHAQRLARADGSHLWVQHLRAPLRGVAAAARLQAHPGVPAPARAVGPAPGDGDLQEHTLRAIVQALGERDGNIAATARQLGISRTTLYAKLRRARDAGLLPG</sequence>
<dbReference type="SUPFAM" id="SSF46689">
    <property type="entry name" value="Homeodomain-like"/>
    <property type="match status" value="1"/>
</dbReference>
<dbReference type="Gene3D" id="1.10.10.60">
    <property type="entry name" value="Homeodomain-like"/>
    <property type="match status" value="1"/>
</dbReference>
<dbReference type="EMBL" id="CP003093">
    <property type="protein sequence ID" value="AER57604.1"/>
    <property type="molecule type" value="Genomic_DNA"/>
</dbReference>
<dbReference type="eggNOG" id="COG2204">
    <property type="taxonomic scope" value="Bacteria"/>
</dbReference>
<organism evidence="2 3">
    <name type="scientific">Pseudoxanthomonas spadix (strain BD-a59)</name>
    <dbReference type="NCBI Taxonomy" id="1045855"/>
    <lineage>
        <taxon>Bacteria</taxon>
        <taxon>Pseudomonadati</taxon>
        <taxon>Pseudomonadota</taxon>
        <taxon>Gammaproteobacteria</taxon>
        <taxon>Lysobacterales</taxon>
        <taxon>Lysobacteraceae</taxon>
        <taxon>Pseudoxanthomonas</taxon>
    </lineage>
</organism>
<dbReference type="InterPro" id="IPR035965">
    <property type="entry name" value="PAS-like_dom_sf"/>
</dbReference>
<dbReference type="KEGG" id="psd:DSC_14800"/>
<dbReference type="OrthoDB" id="9804019at2"/>
<gene>
    <name evidence="2" type="ordered locus">DSC_14800</name>
</gene>
<keyword evidence="3" id="KW-1185">Reference proteome</keyword>
<dbReference type="GO" id="GO:0043565">
    <property type="term" value="F:sequence-specific DNA binding"/>
    <property type="evidence" value="ECO:0007669"/>
    <property type="project" value="InterPro"/>
</dbReference>
<feature type="domain" description="DNA binding HTH" evidence="1">
    <location>
        <begin position="346"/>
        <end position="378"/>
    </location>
</feature>
<dbReference type="InterPro" id="IPR009057">
    <property type="entry name" value="Homeodomain-like_sf"/>
</dbReference>
<dbReference type="RefSeq" id="WP_014161777.1">
    <property type="nucleotide sequence ID" value="NC_016147.2"/>
</dbReference>
<evidence type="ECO:0000313" key="3">
    <source>
        <dbReference type="Proteomes" id="UP000005870"/>
    </source>
</evidence>
<dbReference type="eggNOG" id="COG3284">
    <property type="taxonomic scope" value="Bacteria"/>
</dbReference>
<dbReference type="AlphaFoldDB" id="G7UVE3"/>
<dbReference type="Gene3D" id="3.30.450.40">
    <property type="match status" value="1"/>
</dbReference>
<dbReference type="InterPro" id="IPR029016">
    <property type="entry name" value="GAF-like_dom_sf"/>
</dbReference>
<accession>G7UVE3</accession>
<dbReference type="SUPFAM" id="SSF55785">
    <property type="entry name" value="PYP-like sensor domain (PAS domain)"/>
    <property type="match status" value="1"/>
</dbReference>
<dbReference type="Proteomes" id="UP000005870">
    <property type="component" value="Chromosome"/>
</dbReference>
<dbReference type="STRING" id="1045855.DSC_14800"/>
<evidence type="ECO:0000259" key="1">
    <source>
        <dbReference type="Pfam" id="PF02954"/>
    </source>
</evidence>
<dbReference type="HOGENOM" id="CLU_709171_0_0_6"/>
<dbReference type="PRINTS" id="PR01590">
    <property type="entry name" value="HTHFIS"/>
</dbReference>
<dbReference type="InterPro" id="IPR002197">
    <property type="entry name" value="HTH_Fis"/>
</dbReference>